<evidence type="ECO:0000313" key="2">
    <source>
        <dbReference type="EMBL" id="KAG2261871.1"/>
    </source>
</evidence>
<keyword evidence="1" id="KW-0175">Coiled coil</keyword>
<dbReference type="OrthoDB" id="1898716at2759"/>
<dbReference type="EMBL" id="JAAMPC010000014">
    <property type="protein sequence ID" value="KAG2261871.1"/>
    <property type="molecule type" value="Genomic_DNA"/>
</dbReference>
<accession>A0A8X7U2H6</accession>
<organism evidence="2 3">
    <name type="scientific">Brassica carinata</name>
    <name type="common">Ethiopian mustard</name>
    <name type="synonym">Abyssinian cabbage</name>
    <dbReference type="NCBI Taxonomy" id="52824"/>
    <lineage>
        <taxon>Eukaryota</taxon>
        <taxon>Viridiplantae</taxon>
        <taxon>Streptophyta</taxon>
        <taxon>Embryophyta</taxon>
        <taxon>Tracheophyta</taxon>
        <taxon>Spermatophyta</taxon>
        <taxon>Magnoliopsida</taxon>
        <taxon>eudicotyledons</taxon>
        <taxon>Gunneridae</taxon>
        <taxon>Pentapetalae</taxon>
        <taxon>rosids</taxon>
        <taxon>malvids</taxon>
        <taxon>Brassicales</taxon>
        <taxon>Brassicaceae</taxon>
        <taxon>Brassiceae</taxon>
        <taxon>Brassica</taxon>
    </lineage>
</organism>
<evidence type="ECO:0000256" key="1">
    <source>
        <dbReference type="SAM" id="Coils"/>
    </source>
</evidence>
<evidence type="ECO:0000313" key="3">
    <source>
        <dbReference type="Proteomes" id="UP000886595"/>
    </source>
</evidence>
<gene>
    <name evidence="2" type="ORF">Bca52824_068950</name>
</gene>
<dbReference type="AlphaFoldDB" id="A0A8X7U2H6"/>
<dbReference type="Proteomes" id="UP000886595">
    <property type="component" value="Unassembled WGS sequence"/>
</dbReference>
<keyword evidence="3" id="KW-1185">Reference proteome</keyword>
<comment type="caution">
    <text evidence="2">The sequence shown here is derived from an EMBL/GenBank/DDBJ whole genome shotgun (WGS) entry which is preliminary data.</text>
</comment>
<proteinExistence type="predicted"/>
<reference evidence="2 3" key="1">
    <citation type="submission" date="2020-02" db="EMBL/GenBank/DDBJ databases">
        <authorList>
            <person name="Ma Q."/>
            <person name="Huang Y."/>
            <person name="Song X."/>
            <person name="Pei D."/>
        </authorList>
    </citation>
    <scope>NUCLEOTIDE SEQUENCE [LARGE SCALE GENOMIC DNA]</scope>
    <source>
        <strain evidence="2">Sxm20200214</strain>
        <tissue evidence="2">Leaf</tissue>
    </source>
</reference>
<protein>
    <submittedName>
        <fullName evidence="2">Uncharacterized protein</fullName>
    </submittedName>
</protein>
<name>A0A8X7U2H6_BRACI</name>
<feature type="coiled-coil region" evidence="1">
    <location>
        <begin position="30"/>
        <end position="99"/>
    </location>
</feature>
<sequence>MVPCFDSVVERFKNPNLQRSERSSPLQTRILESRAKLDELKEELKHQKEHEKVLKKRQEDTRESYDIIDLTLEELVAFKEKLEEVRDDIKSKFMEMEALSSLKQ</sequence>